<protein>
    <submittedName>
        <fullName evidence="7">SURF4-domain-containing protein</fullName>
    </submittedName>
</protein>
<sequence>MEDALDKAGRPLKPLIPLLARFLIVFTFLEDSMRIYVQWEDQVQFFDSRRSITPFFSQIFLGLNILVMVLGSFMVVFKKRQDIGAYGLMSVLVSQAFAYGLAFHLYFFLRNLSVLGGLMMVLSDVIVQRRPMFAALPELSETSKRRYFQLGGRILLIFLFLGSFTQGKWTLPRIVFSVLGLLACIMVVVGFKAKHSAIFLVLLLSVSNVFINNFWTPGHNQFKRDFLRYDFFQNLSTIGGFLLLISVGPGNYSFDEHKKSI</sequence>
<feature type="transmembrane region" description="Helical" evidence="6">
    <location>
        <begin position="198"/>
        <end position="215"/>
    </location>
</feature>
<evidence type="ECO:0000256" key="6">
    <source>
        <dbReference type="SAM" id="Phobius"/>
    </source>
</evidence>
<organism evidence="7 8">
    <name type="scientific">Hesseltinella vesiculosa</name>
    <dbReference type="NCBI Taxonomy" id="101127"/>
    <lineage>
        <taxon>Eukaryota</taxon>
        <taxon>Fungi</taxon>
        <taxon>Fungi incertae sedis</taxon>
        <taxon>Mucoromycota</taxon>
        <taxon>Mucoromycotina</taxon>
        <taxon>Mucoromycetes</taxon>
        <taxon>Mucorales</taxon>
        <taxon>Cunninghamellaceae</taxon>
        <taxon>Hesseltinella</taxon>
    </lineage>
</organism>
<proteinExistence type="inferred from homology"/>
<evidence type="ECO:0000256" key="3">
    <source>
        <dbReference type="ARBA" id="ARBA00022692"/>
    </source>
</evidence>
<evidence type="ECO:0000256" key="5">
    <source>
        <dbReference type="ARBA" id="ARBA00023136"/>
    </source>
</evidence>
<comment type="subcellular location">
    <subcellularLocation>
        <location evidence="1">Membrane</location>
        <topology evidence="1">Multi-pass membrane protein</topology>
    </subcellularLocation>
</comment>
<evidence type="ECO:0000256" key="1">
    <source>
        <dbReference type="ARBA" id="ARBA00004141"/>
    </source>
</evidence>
<feature type="transmembrane region" description="Helical" evidence="6">
    <location>
        <begin position="171"/>
        <end position="191"/>
    </location>
</feature>
<keyword evidence="8" id="KW-1185">Reference proteome</keyword>
<dbReference type="EMBL" id="MCGT01000014">
    <property type="protein sequence ID" value="ORX53980.1"/>
    <property type="molecule type" value="Genomic_DNA"/>
</dbReference>
<keyword evidence="3 6" id="KW-0812">Transmembrane</keyword>
<comment type="caution">
    <text evidence="7">The sequence shown here is derived from an EMBL/GenBank/DDBJ whole genome shotgun (WGS) entry which is preliminary data.</text>
</comment>
<keyword evidence="5 6" id="KW-0472">Membrane</keyword>
<dbReference type="InterPro" id="IPR002995">
    <property type="entry name" value="Surf4"/>
</dbReference>
<evidence type="ECO:0000313" key="8">
    <source>
        <dbReference type="Proteomes" id="UP000242146"/>
    </source>
</evidence>
<reference evidence="7 8" key="1">
    <citation type="submission" date="2016-07" db="EMBL/GenBank/DDBJ databases">
        <title>Pervasive Adenine N6-methylation of Active Genes in Fungi.</title>
        <authorList>
            <consortium name="DOE Joint Genome Institute"/>
            <person name="Mondo S.J."/>
            <person name="Dannebaum R.O."/>
            <person name="Kuo R.C."/>
            <person name="Labutti K."/>
            <person name="Haridas S."/>
            <person name="Kuo A."/>
            <person name="Salamov A."/>
            <person name="Ahrendt S.R."/>
            <person name="Lipzen A."/>
            <person name="Sullivan W."/>
            <person name="Andreopoulos W.B."/>
            <person name="Clum A."/>
            <person name="Lindquist E."/>
            <person name="Daum C."/>
            <person name="Ramamoorthy G.K."/>
            <person name="Gryganskyi A."/>
            <person name="Culley D."/>
            <person name="Magnuson J.K."/>
            <person name="James T.Y."/>
            <person name="O'Malley M.A."/>
            <person name="Stajich J.E."/>
            <person name="Spatafora J.W."/>
            <person name="Visel A."/>
            <person name="Grigoriev I.V."/>
        </authorList>
    </citation>
    <scope>NUCLEOTIDE SEQUENCE [LARGE SCALE GENOMIC DNA]</scope>
    <source>
        <strain evidence="7 8">NRRL 3301</strain>
    </source>
</reference>
<evidence type="ECO:0000256" key="2">
    <source>
        <dbReference type="ARBA" id="ARBA00006945"/>
    </source>
</evidence>
<evidence type="ECO:0000256" key="4">
    <source>
        <dbReference type="ARBA" id="ARBA00022989"/>
    </source>
</evidence>
<dbReference type="STRING" id="101127.A0A1X2GHL6"/>
<feature type="transmembrane region" description="Helical" evidence="6">
    <location>
        <begin position="83"/>
        <end position="102"/>
    </location>
</feature>
<accession>A0A1X2GHL6</accession>
<dbReference type="AlphaFoldDB" id="A0A1X2GHL6"/>
<feature type="transmembrane region" description="Helical" evidence="6">
    <location>
        <begin position="55"/>
        <end position="76"/>
    </location>
</feature>
<dbReference type="Proteomes" id="UP000242146">
    <property type="component" value="Unassembled WGS sequence"/>
</dbReference>
<gene>
    <name evidence="7" type="ORF">DM01DRAFT_1407503</name>
</gene>
<dbReference type="OrthoDB" id="7859621at2759"/>
<comment type="similarity">
    <text evidence="2">Belongs to the SURF4 family.</text>
</comment>
<dbReference type="GO" id="GO:0016020">
    <property type="term" value="C:membrane"/>
    <property type="evidence" value="ECO:0007669"/>
    <property type="project" value="UniProtKB-SubCell"/>
</dbReference>
<name>A0A1X2GHL6_9FUNG</name>
<keyword evidence="4 6" id="KW-1133">Transmembrane helix</keyword>
<feature type="transmembrane region" description="Helical" evidence="6">
    <location>
        <begin position="235"/>
        <end position="254"/>
    </location>
</feature>
<dbReference type="Pfam" id="PF02077">
    <property type="entry name" value="SURF4"/>
    <property type="match status" value="1"/>
</dbReference>
<evidence type="ECO:0000313" key="7">
    <source>
        <dbReference type="EMBL" id="ORX53980.1"/>
    </source>
</evidence>